<evidence type="ECO:0000256" key="1">
    <source>
        <dbReference type="SAM" id="Phobius"/>
    </source>
</evidence>
<dbReference type="EMBL" id="ML179345">
    <property type="protein sequence ID" value="THU90138.1"/>
    <property type="molecule type" value="Genomic_DNA"/>
</dbReference>
<dbReference type="AlphaFoldDB" id="A0A4S8LN22"/>
<feature type="transmembrane region" description="Helical" evidence="1">
    <location>
        <begin position="20"/>
        <end position="41"/>
    </location>
</feature>
<feature type="domain" description="DUF6533" evidence="2">
    <location>
        <begin position="24"/>
        <end position="72"/>
    </location>
</feature>
<keyword evidence="1" id="KW-0812">Transmembrane</keyword>
<reference evidence="3 4" key="1">
    <citation type="journal article" date="2019" name="Nat. Ecol. Evol.">
        <title>Megaphylogeny resolves global patterns of mushroom evolution.</title>
        <authorList>
            <person name="Varga T."/>
            <person name="Krizsan K."/>
            <person name="Foldi C."/>
            <person name="Dima B."/>
            <person name="Sanchez-Garcia M."/>
            <person name="Sanchez-Ramirez S."/>
            <person name="Szollosi G.J."/>
            <person name="Szarkandi J.G."/>
            <person name="Papp V."/>
            <person name="Albert L."/>
            <person name="Andreopoulos W."/>
            <person name="Angelini C."/>
            <person name="Antonin V."/>
            <person name="Barry K.W."/>
            <person name="Bougher N.L."/>
            <person name="Buchanan P."/>
            <person name="Buyck B."/>
            <person name="Bense V."/>
            <person name="Catcheside P."/>
            <person name="Chovatia M."/>
            <person name="Cooper J."/>
            <person name="Damon W."/>
            <person name="Desjardin D."/>
            <person name="Finy P."/>
            <person name="Geml J."/>
            <person name="Haridas S."/>
            <person name="Hughes K."/>
            <person name="Justo A."/>
            <person name="Karasinski D."/>
            <person name="Kautmanova I."/>
            <person name="Kiss B."/>
            <person name="Kocsube S."/>
            <person name="Kotiranta H."/>
            <person name="LaButti K.M."/>
            <person name="Lechner B.E."/>
            <person name="Liimatainen K."/>
            <person name="Lipzen A."/>
            <person name="Lukacs Z."/>
            <person name="Mihaltcheva S."/>
            <person name="Morgado L.N."/>
            <person name="Niskanen T."/>
            <person name="Noordeloos M.E."/>
            <person name="Ohm R.A."/>
            <person name="Ortiz-Santana B."/>
            <person name="Ovrebo C."/>
            <person name="Racz N."/>
            <person name="Riley R."/>
            <person name="Savchenko A."/>
            <person name="Shiryaev A."/>
            <person name="Soop K."/>
            <person name="Spirin V."/>
            <person name="Szebenyi C."/>
            <person name="Tomsovsky M."/>
            <person name="Tulloss R.E."/>
            <person name="Uehling J."/>
            <person name="Grigoriev I.V."/>
            <person name="Vagvolgyi C."/>
            <person name="Papp T."/>
            <person name="Martin F.M."/>
            <person name="Miettinen O."/>
            <person name="Hibbett D.S."/>
            <person name="Nagy L.G."/>
        </authorList>
    </citation>
    <scope>NUCLEOTIDE SEQUENCE [LARGE SCALE GENOMIC DNA]</scope>
    <source>
        <strain evidence="3 4">CBS 962.96</strain>
    </source>
</reference>
<organism evidence="3 4">
    <name type="scientific">Dendrothele bispora (strain CBS 962.96)</name>
    <dbReference type="NCBI Taxonomy" id="1314807"/>
    <lineage>
        <taxon>Eukaryota</taxon>
        <taxon>Fungi</taxon>
        <taxon>Dikarya</taxon>
        <taxon>Basidiomycota</taxon>
        <taxon>Agaricomycotina</taxon>
        <taxon>Agaricomycetes</taxon>
        <taxon>Agaricomycetidae</taxon>
        <taxon>Agaricales</taxon>
        <taxon>Agaricales incertae sedis</taxon>
        <taxon>Dendrothele</taxon>
    </lineage>
</organism>
<keyword evidence="1" id="KW-0472">Membrane</keyword>
<evidence type="ECO:0000313" key="4">
    <source>
        <dbReference type="Proteomes" id="UP000297245"/>
    </source>
</evidence>
<accession>A0A4S8LN22</accession>
<gene>
    <name evidence="3" type="ORF">K435DRAFT_802257</name>
</gene>
<dbReference type="Pfam" id="PF20151">
    <property type="entry name" value="DUF6533"/>
    <property type="match status" value="1"/>
</dbReference>
<dbReference type="Proteomes" id="UP000297245">
    <property type="component" value="Unassembled WGS sequence"/>
</dbReference>
<keyword evidence="4" id="KW-1185">Reference proteome</keyword>
<sequence length="157" mass="17732">MSSTLDLRTIAYLGEIRGVLTSEVASLTLLVYDYFLTLVLSSVQIETEIRLVWRAPWKPGKFLYFLTRYLAFAGAIAMMYLDSARFLSLETCKTLSRMLSFLTFIELYIAECSHPVLKSVGNLGKFLEDSVVTPLRISDPGTNSRLISVLAYTRVQK</sequence>
<dbReference type="OrthoDB" id="2982596at2759"/>
<proteinExistence type="predicted"/>
<protein>
    <recommendedName>
        <fullName evidence="2">DUF6533 domain-containing protein</fullName>
    </recommendedName>
</protein>
<dbReference type="InterPro" id="IPR045340">
    <property type="entry name" value="DUF6533"/>
</dbReference>
<keyword evidence="1" id="KW-1133">Transmembrane helix</keyword>
<evidence type="ECO:0000313" key="3">
    <source>
        <dbReference type="EMBL" id="THU90138.1"/>
    </source>
</evidence>
<feature type="transmembrane region" description="Helical" evidence="1">
    <location>
        <begin position="62"/>
        <end position="81"/>
    </location>
</feature>
<name>A0A4S8LN22_DENBC</name>
<evidence type="ECO:0000259" key="2">
    <source>
        <dbReference type="Pfam" id="PF20151"/>
    </source>
</evidence>